<evidence type="ECO:0000313" key="2">
    <source>
        <dbReference type="EMBL" id="TQB70370.1"/>
    </source>
</evidence>
<dbReference type="AlphaFoldDB" id="A0A507QTI3"/>
<evidence type="ECO:0000256" key="1">
    <source>
        <dbReference type="SAM" id="MobiDB-lite"/>
    </source>
</evidence>
<organism evidence="2 3">
    <name type="scientific">Monascus purpureus</name>
    <name type="common">Red mold</name>
    <name type="synonym">Monascus anka</name>
    <dbReference type="NCBI Taxonomy" id="5098"/>
    <lineage>
        <taxon>Eukaryota</taxon>
        <taxon>Fungi</taxon>
        <taxon>Dikarya</taxon>
        <taxon>Ascomycota</taxon>
        <taxon>Pezizomycotina</taxon>
        <taxon>Eurotiomycetes</taxon>
        <taxon>Eurotiomycetidae</taxon>
        <taxon>Eurotiales</taxon>
        <taxon>Aspergillaceae</taxon>
        <taxon>Monascus</taxon>
    </lineage>
</organism>
<keyword evidence="3" id="KW-1185">Reference proteome</keyword>
<reference evidence="2 3" key="1">
    <citation type="submission" date="2019-06" db="EMBL/GenBank/DDBJ databases">
        <title>Wine fermentation using esterase from Monascus purpureus.</title>
        <authorList>
            <person name="Geng C."/>
            <person name="Zhang Y."/>
        </authorList>
    </citation>
    <scope>NUCLEOTIDE SEQUENCE [LARGE SCALE GENOMIC DNA]</scope>
    <source>
        <strain evidence="2">HQ1</strain>
    </source>
</reference>
<dbReference type="EMBL" id="VIFY01000111">
    <property type="protein sequence ID" value="TQB70370.1"/>
    <property type="molecule type" value="Genomic_DNA"/>
</dbReference>
<feature type="compositionally biased region" description="Low complexity" evidence="1">
    <location>
        <begin position="113"/>
        <end position="132"/>
    </location>
</feature>
<protein>
    <submittedName>
        <fullName evidence="2">Uncharacterized protein</fullName>
    </submittedName>
</protein>
<evidence type="ECO:0000313" key="3">
    <source>
        <dbReference type="Proteomes" id="UP000319663"/>
    </source>
</evidence>
<name>A0A507QTI3_MONPU</name>
<accession>A0A507QTI3</accession>
<dbReference type="Proteomes" id="UP000319663">
    <property type="component" value="Unassembled WGS sequence"/>
</dbReference>
<sequence>MLHWSHTFTLNKPALTRPLANLITVTSRSNKYLTIEDYCKMASGDKNSIESYFNANNGPTVQRNEGLFGRASKEMKEFILALQPSRIQLVFSELSEPKGTSKQSYYKSRSNYSGRSFKAGSSSKASSALGSGRKQKIGFADEDDGSAIESQIARALSLDMYGTRLKNADRLFVSSPGS</sequence>
<gene>
    <name evidence="2" type="ORF">MPDQ_000636</name>
</gene>
<feature type="region of interest" description="Disordered" evidence="1">
    <location>
        <begin position="112"/>
        <end position="133"/>
    </location>
</feature>
<proteinExistence type="predicted"/>
<comment type="caution">
    <text evidence="2">The sequence shown here is derived from an EMBL/GenBank/DDBJ whole genome shotgun (WGS) entry which is preliminary data.</text>
</comment>